<accession>A0A9D3QFI1</accession>
<reference evidence="16" key="1">
    <citation type="submission" date="2021-01" db="EMBL/GenBank/DDBJ databases">
        <authorList>
            <person name="Zahm M."/>
            <person name="Roques C."/>
            <person name="Cabau C."/>
            <person name="Klopp C."/>
            <person name="Donnadieu C."/>
            <person name="Jouanno E."/>
            <person name="Lampietro C."/>
            <person name="Louis A."/>
            <person name="Herpin A."/>
            <person name="Echchiki A."/>
            <person name="Berthelot C."/>
            <person name="Parey E."/>
            <person name="Roest-Crollius H."/>
            <person name="Braasch I."/>
            <person name="Postlethwait J."/>
            <person name="Bobe J."/>
            <person name="Montfort J."/>
            <person name="Bouchez O."/>
            <person name="Begum T."/>
            <person name="Mejri S."/>
            <person name="Adams A."/>
            <person name="Chen W.-J."/>
            <person name="Guiguen Y."/>
        </authorList>
    </citation>
    <scope>NUCLEOTIDE SEQUENCE</scope>
    <source>
        <strain evidence="16">YG-15Mar2019-1</strain>
        <tissue evidence="16">Brain</tissue>
    </source>
</reference>
<dbReference type="FunFam" id="2.60.40.60:FF:000031">
    <property type="entry name" value="Cadherin 3"/>
    <property type="match status" value="1"/>
</dbReference>
<dbReference type="Gene3D" id="2.60.40.60">
    <property type="entry name" value="Cadherins"/>
    <property type="match status" value="2"/>
</dbReference>
<dbReference type="EMBL" id="JAFDVH010000002">
    <property type="protein sequence ID" value="KAG7488417.1"/>
    <property type="molecule type" value="Genomic_DNA"/>
</dbReference>
<dbReference type="InterPro" id="IPR050971">
    <property type="entry name" value="Cadherin-domain_protein"/>
</dbReference>
<dbReference type="PANTHER" id="PTHR24025">
    <property type="entry name" value="DESMOGLEIN FAMILY MEMBER"/>
    <property type="match status" value="1"/>
</dbReference>
<keyword evidence="5" id="KW-0479">Metal-binding</keyword>
<dbReference type="CDD" id="cd11304">
    <property type="entry name" value="Cadherin_repeat"/>
    <property type="match status" value="1"/>
</dbReference>
<sequence length="752" mass="80466">MPKFNPKVKPIPISEDRKKVTLNRVIAKYPAVDGDTGEIARNVRYAKGYDPGSWLTIDDETAEIKLNKMPDRESKHVINGTYYAKILCLTDDLPAKTSTGTIALQIEDSNDNCPKLTSTYQSLCTQDKAVFVTASDQDDDPNAAPFHFRLLAEATTGKWSLEDQNGTTAILKPQGTLWPRSYEIAFEIKDQQGLACPDKEVLQLEACECENNETCGVKASMFLAEAPVRSENAQALGALGIGALMTGFLVLLFVPLLLLFCSCGSAGAGGIPGVFTDLPFDAKEHLISYHTEGQGEDREVPLLSVPVLIAKGGATVEARNMATTSSAMPRGLAVDSMYHSSELVADHGFQSETSGQVNFYSESRVDKGGIFDRIALPDEYLGAYFTQKTIHNKEVDPTKDNWLVYDYEGQGSAAGSVGCCSILEADDNLEFLNDLDPKFKTLAEICKGQEAETEVSVSTPVPAVEHCAMSNHAEVNMESAIGGTVDVAKSLPSSPNEKVAFSGTAFTATLPAVAKQAYIIQQPVYYAAAPVIQATRYVAEPQVQKAVLVSDGPSVPSVQGMYVVSNASRPVVQERSVVVAPAVHGGAFSLQGRSLNRRGSVLMVDGNVGSGQVLQEAAVGIDQRLVQVGNVPGSQTVMLVKRQLSSGQIVNGGLPEISEQALQRAELSGSVKTTPVESQQILQGTLNRSENIVVVDRNMGSDQVEREETGLVQVGSLPGSQNIMIGEGQVGAGQVLPGSPTWNQQGTLQQDF</sequence>
<protein>
    <recommendedName>
        <fullName evidence="15">Cadherin domain-containing protein</fullName>
    </recommendedName>
</protein>
<dbReference type="PRINTS" id="PR01818">
    <property type="entry name" value="DESMOCADHERN"/>
</dbReference>
<keyword evidence="6" id="KW-0677">Repeat</keyword>
<evidence type="ECO:0000256" key="11">
    <source>
        <dbReference type="ARBA" id="ARBA00023136"/>
    </source>
</evidence>
<evidence type="ECO:0000256" key="9">
    <source>
        <dbReference type="ARBA" id="ARBA00022949"/>
    </source>
</evidence>
<proteinExistence type="predicted"/>
<dbReference type="InterPro" id="IPR020894">
    <property type="entry name" value="Cadherin_CS"/>
</dbReference>
<keyword evidence="7 13" id="KW-0106">Calcium</keyword>
<dbReference type="GO" id="GO:0030057">
    <property type="term" value="C:desmosome"/>
    <property type="evidence" value="ECO:0007669"/>
    <property type="project" value="UniProtKB-SubCell"/>
</dbReference>
<dbReference type="Gene3D" id="4.10.900.10">
    <property type="entry name" value="TCF3-CBD (Catenin binding domain)"/>
    <property type="match status" value="1"/>
</dbReference>
<dbReference type="GO" id="GO:0002009">
    <property type="term" value="P:morphogenesis of an epithelium"/>
    <property type="evidence" value="ECO:0007669"/>
    <property type="project" value="UniProtKB-ARBA"/>
</dbReference>
<feature type="domain" description="Cadherin" evidence="15">
    <location>
        <begin position="5"/>
        <end position="116"/>
    </location>
</feature>
<dbReference type="Pfam" id="PF01049">
    <property type="entry name" value="CADH_Y-type_LIR"/>
    <property type="match status" value="1"/>
</dbReference>
<keyword evidence="8" id="KW-0130">Cell adhesion</keyword>
<dbReference type="AlphaFoldDB" id="A0A9D3QFI1"/>
<evidence type="ECO:0000313" key="16">
    <source>
        <dbReference type="EMBL" id="KAG7488417.1"/>
    </source>
</evidence>
<keyword evidence="10 14" id="KW-1133">Transmembrane helix</keyword>
<evidence type="ECO:0000256" key="5">
    <source>
        <dbReference type="ARBA" id="ARBA00022723"/>
    </source>
</evidence>
<dbReference type="PANTHER" id="PTHR24025:SF1">
    <property type="entry name" value="DESMOGLEIN-2"/>
    <property type="match status" value="1"/>
</dbReference>
<dbReference type="GO" id="GO:0005509">
    <property type="term" value="F:calcium ion binding"/>
    <property type="evidence" value="ECO:0007669"/>
    <property type="project" value="UniProtKB-UniRule"/>
</dbReference>
<dbReference type="OrthoDB" id="8961010at2759"/>
<dbReference type="InterPro" id="IPR000233">
    <property type="entry name" value="Cadherin_Y-type_LIR"/>
</dbReference>
<evidence type="ECO:0000256" key="6">
    <source>
        <dbReference type="ARBA" id="ARBA00022737"/>
    </source>
</evidence>
<keyword evidence="17" id="KW-1185">Reference proteome</keyword>
<evidence type="ECO:0000313" key="17">
    <source>
        <dbReference type="Proteomes" id="UP001046870"/>
    </source>
</evidence>
<evidence type="ECO:0000256" key="12">
    <source>
        <dbReference type="ARBA" id="ARBA00023180"/>
    </source>
</evidence>
<evidence type="ECO:0000256" key="10">
    <source>
        <dbReference type="ARBA" id="ARBA00022989"/>
    </source>
</evidence>
<evidence type="ECO:0000259" key="15">
    <source>
        <dbReference type="PROSITE" id="PS50268"/>
    </source>
</evidence>
<evidence type="ECO:0000256" key="13">
    <source>
        <dbReference type="PROSITE-ProRule" id="PRU00043"/>
    </source>
</evidence>
<dbReference type="InterPro" id="IPR002126">
    <property type="entry name" value="Cadherin-like_dom"/>
</dbReference>
<dbReference type="GO" id="GO:0005886">
    <property type="term" value="C:plasma membrane"/>
    <property type="evidence" value="ECO:0007669"/>
    <property type="project" value="UniProtKB-SubCell"/>
</dbReference>
<keyword evidence="3" id="KW-1003">Cell membrane</keyword>
<evidence type="ECO:0000256" key="8">
    <source>
        <dbReference type="ARBA" id="ARBA00022889"/>
    </source>
</evidence>
<evidence type="ECO:0000256" key="2">
    <source>
        <dbReference type="ARBA" id="ARBA00004568"/>
    </source>
</evidence>
<comment type="caution">
    <text evidence="16">The sequence shown here is derived from an EMBL/GenBank/DDBJ whole genome shotgun (WGS) entry which is preliminary data.</text>
</comment>
<comment type="subcellular location">
    <subcellularLocation>
        <location evidence="2">Cell junction</location>
        <location evidence="2">Desmosome</location>
    </subcellularLocation>
    <subcellularLocation>
        <location evidence="1">Cell membrane</location>
    </subcellularLocation>
</comment>
<dbReference type="FunFam" id="4.10.900.10:FF:000003">
    <property type="entry name" value="Desmoglein 1"/>
    <property type="match status" value="1"/>
</dbReference>
<dbReference type="PROSITE" id="PS00232">
    <property type="entry name" value="CADHERIN_1"/>
    <property type="match status" value="1"/>
</dbReference>
<dbReference type="InterPro" id="IPR027397">
    <property type="entry name" value="Catenin-bd_sf"/>
</dbReference>
<dbReference type="InterPro" id="IPR015919">
    <property type="entry name" value="Cadherin-like_sf"/>
</dbReference>
<evidence type="ECO:0000256" key="1">
    <source>
        <dbReference type="ARBA" id="ARBA00004236"/>
    </source>
</evidence>
<dbReference type="FunFam" id="2.60.40.60:FF:000074">
    <property type="entry name" value="Desmoglein 4"/>
    <property type="match status" value="1"/>
</dbReference>
<evidence type="ECO:0000256" key="4">
    <source>
        <dbReference type="ARBA" id="ARBA00022692"/>
    </source>
</evidence>
<evidence type="ECO:0000256" key="7">
    <source>
        <dbReference type="ARBA" id="ARBA00022837"/>
    </source>
</evidence>
<dbReference type="Proteomes" id="UP001046870">
    <property type="component" value="Chromosome 2"/>
</dbReference>
<evidence type="ECO:0000256" key="14">
    <source>
        <dbReference type="SAM" id="Phobius"/>
    </source>
</evidence>
<gene>
    <name evidence="16" type="ORF">MATL_G00034290</name>
</gene>
<dbReference type="InterPro" id="IPR009122">
    <property type="entry name" value="Desmosomal_cadherin"/>
</dbReference>
<keyword evidence="4 14" id="KW-0812">Transmembrane</keyword>
<dbReference type="GO" id="GO:0007156">
    <property type="term" value="P:homophilic cell adhesion via plasma membrane adhesion molecules"/>
    <property type="evidence" value="ECO:0007669"/>
    <property type="project" value="InterPro"/>
</dbReference>
<dbReference type="PROSITE" id="PS50268">
    <property type="entry name" value="CADHERIN_2"/>
    <property type="match status" value="1"/>
</dbReference>
<keyword evidence="9" id="KW-0965">Cell junction</keyword>
<keyword evidence="12" id="KW-0325">Glycoprotein</keyword>
<dbReference type="SUPFAM" id="SSF49313">
    <property type="entry name" value="Cadherin-like"/>
    <property type="match status" value="2"/>
</dbReference>
<feature type="transmembrane region" description="Helical" evidence="14">
    <location>
        <begin position="236"/>
        <end position="260"/>
    </location>
</feature>
<name>A0A9D3QFI1_MEGAT</name>
<dbReference type="GO" id="GO:0045216">
    <property type="term" value="P:cell-cell junction organization"/>
    <property type="evidence" value="ECO:0007669"/>
    <property type="project" value="UniProtKB-ARBA"/>
</dbReference>
<dbReference type="SMART" id="SM00112">
    <property type="entry name" value="CA"/>
    <property type="match status" value="1"/>
</dbReference>
<keyword evidence="11 14" id="KW-0472">Membrane</keyword>
<evidence type="ECO:0000256" key="3">
    <source>
        <dbReference type="ARBA" id="ARBA00022475"/>
    </source>
</evidence>
<organism evidence="16 17">
    <name type="scientific">Megalops atlanticus</name>
    <name type="common">Tarpon</name>
    <name type="synonym">Clupea gigantea</name>
    <dbReference type="NCBI Taxonomy" id="7932"/>
    <lineage>
        <taxon>Eukaryota</taxon>
        <taxon>Metazoa</taxon>
        <taxon>Chordata</taxon>
        <taxon>Craniata</taxon>
        <taxon>Vertebrata</taxon>
        <taxon>Euteleostomi</taxon>
        <taxon>Actinopterygii</taxon>
        <taxon>Neopterygii</taxon>
        <taxon>Teleostei</taxon>
        <taxon>Elopiformes</taxon>
        <taxon>Megalopidae</taxon>
        <taxon>Megalops</taxon>
    </lineage>
</organism>